<keyword evidence="21" id="KW-1185">Reference proteome</keyword>
<evidence type="ECO:0000313" key="21">
    <source>
        <dbReference type="Proteomes" id="UP000291022"/>
    </source>
</evidence>
<comment type="similarity">
    <text evidence="4">Belongs to the dihydroorotate dehydrogenase family. Type 2 subfamily.</text>
</comment>
<keyword evidence="13" id="KW-0560">Oxidoreductase</keyword>
<keyword evidence="12" id="KW-1133">Transmembrane helix</keyword>
<reference evidence="21" key="1">
    <citation type="submission" date="2016-06" db="EMBL/GenBank/DDBJ databases">
        <title>De novo assembly and RNA-Seq shows season-dependent expression and editing in black bear kidneys.</title>
        <authorList>
            <person name="Korstanje R."/>
            <person name="Srivastava A."/>
            <person name="Sarsani V.K."/>
            <person name="Sheehan S.M."/>
            <person name="Seger R.L."/>
            <person name="Barter M.E."/>
            <person name="Lindqvist C."/>
            <person name="Brody L.C."/>
            <person name="Mullikin J.C."/>
        </authorList>
    </citation>
    <scope>NUCLEOTIDE SEQUENCE [LARGE SCALE GENOMIC DNA]</scope>
</reference>
<dbReference type="GO" id="GO:0006207">
    <property type="term" value="P:'de novo' pyrimidine nucleobase biosynthetic process"/>
    <property type="evidence" value="ECO:0007669"/>
    <property type="project" value="InterPro"/>
</dbReference>
<dbReference type="Proteomes" id="UP000291022">
    <property type="component" value="Unassembled WGS sequence"/>
</dbReference>
<evidence type="ECO:0000256" key="5">
    <source>
        <dbReference type="ARBA" id="ARBA00012791"/>
    </source>
</evidence>
<evidence type="ECO:0000256" key="10">
    <source>
        <dbReference type="ARBA" id="ARBA00022792"/>
    </source>
</evidence>
<dbReference type="InterPro" id="IPR005720">
    <property type="entry name" value="Dihydroorotate_DH_cat"/>
</dbReference>
<keyword evidence="11" id="KW-0809">Transit peptide</keyword>
<protein>
    <recommendedName>
        <fullName evidence="6">Dihydroorotate dehydrogenase (quinone), mitochondrial</fullName>
        <ecNumber evidence="5">1.3.5.2</ecNumber>
    </recommendedName>
</protein>
<dbReference type="InterPro" id="IPR001295">
    <property type="entry name" value="Dihydroorotate_DH_CS"/>
</dbReference>
<organism evidence="20 21">
    <name type="scientific">Ursus americanus</name>
    <name type="common">American black bear</name>
    <name type="synonym">Euarctos americanus</name>
    <dbReference type="NCBI Taxonomy" id="9643"/>
    <lineage>
        <taxon>Eukaryota</taxon>
        <taxon>Metazoa</taxon>
        <taxon>Chordata</taxon>
        <taxon>Craniata</taxon>
        <taxon>Vertebrata</taxon>
        <taxon>Euteleostomi</taxon>
        <taxon>Mammalia</taxon>
        <taxon>Eutheria</taxon>
        <taxon>Laurasiatheria</taxon>
        <taxon>Carnivora</taxon>
        <taxon>Caniformia</taxon>
        <taxon>Ursidae</taxon>
        <taxon>Ursus</taxon>
    </lineage>
</organism>
<feature type="region of interest" description="Disordered" evidence="18">
    <location>
        <begin position="382"/>
        <end position="405"/>
    </location>
</feature>
<dbReference type="STRING" id="9643.ENSUAMP00000026319"/>
<dbReference type="SUPFAM" id="SSF51395">
    <property type="entry name" value="FMN-linked oxidoreductases"/>
    <property type="match status" value="1"/>
</dbReference>
<keyword evidence="8" id="KW-0288">FMN</keyword>
<comment type="pathway">
    <text evidence="3">Pyrimidine metabolism; UMP biosynthesis via de novo pathway; orotate from (S)-dihydroorotate (quinone route): step 1/1.</text>
</comment>
<keyword evidence="15" id="KW-0472">Membrane</keyword>
<comment type="catalytic activity">
    <reaction evidence="17">
        <text>(S)-dihydroorotate + a quinone = orotate + a quinol</text>
        <dbReference type="Rhea" id="RHEA:30187"/>
        <dbReference type="ChEBI" id="CHEBI:24646"/>
        <dbReference type="ChEBI" id="CHEBI:30839"/>
        <dbReference type="ChEBI" id="CHEBI:30864"/>
        <dbReference type="ChEBI" id="CHEBI:132124"/>
        <dbReference type="EC" id="1.3.5.2"/>
    </reaction>
</comment>
<evidence type="ECO:0000256" key="4">
    <source>
        <dbReference type="ARBA" id="ARBA00005359"/>
    </source>
</evidence>
<proteinExistence type="inferred from homology"/>
<dbReference type="GO" id="GO:0005743">
    <property type="term" value="C:mitochondrial inner membrane"/>
    <property type="evidence" value="ECO:0007669"/>
    <property type="project" value="UniProtKB-SubCell"/>
</dbReference>
<evidence type="ECO:0000256" key="12">
    <source>
        <dbReference type="ARBA" id="ARBA00022989"/>
    </source>
</evidence>
<dbReference type="GO" id="GO:0005829">
    <property type="term" value="C:cytosol"/>
    <property type="evidence" value="ECO:0007669"/>
    <property type="project" value="Ensembl"/>
</dbReference>
<feature type="compositionally biased region" description="Low complexity" evidence="18">
    <location>
        <begin position="383"/>
        <end position="394"/>
    </location>
</feature>
<keyword evidence="7" id="KW-0285">Flavoprotein</keyword>
<accession>A0A452S2L2</accession>
<dbReference type="UniPathway" id="UPA00070">
    <property type="reaction ID" value="UER00946"/>
</dbReference>
<evidence type="ECO:0000256" key="17">
    <source>
        <dbReference type="ARBA" id="ARBA00048639"/>
    </source>
</evidence>
<dbReference type="GO" id="GO:0106430">
    <property type="term" value="F:dihydroorotate dehydrogenase (quinone) activity"/>
    <property type="evidence" value="ECO:0007669"/>
    <property type="project" value="UniProtKB-EC"/>
</dbReference>
<keyword evidence="10" id="KW-0999">Mitochondrion inner membrane</keyword>
<dbReference type="Pfam" id="PF01180">
    <property type="entry name" value="DHO_dh"/>
    <property type="match status" value="1"/>
</dbReference>
<dbReference type="NCBIfam" id="TIGR01036">
    <property type="entry name" value="pyrD_sub2"/>
    <property type="match status" value="1"/>
</dbReference>
<name>A0A452S2L2_URSAM</name>
<dbReference type="GO" id="GO:0044205">
    <property type="term" value="P:'de novo' UMP biosynthetic process"/>
    <property type="evidence" value="ECO:0007669"/>
    <property type="project" value="UniProtKB-UniPathway"/>
</dbReference>
<dbReference type="PANTHER" id="PTHR48109:SF4">
    <property type="entry name" value="DIHYDROOROTATE DEHYDROGENASE (QUINONE), MITOCHONDRIAL"/>
    <property type="match status" value="1"/>
</dbReference>
<evidence type="ECO:0000256" key="7">
    <source>
        <dbReference type="ARBA" id="ARBA00022630"/>
    </source>
</evidence>
<dbReference type="InterPro" id="IPR005719">
    <property type="entry name" value="Dihydroorotate_DH_2"/>
</dbReference>
<evidence type="ECO:0000256" key="1">
    <source>
        <dbReference type="ARBA" id="ARBA00001917"/>
    </source>
</evidence>
<dbReference type="AlphaFoldDB" id="A0A452S2L2"/>
<evidence type="ECO:0000256" key="8">
    <source>
        <dbReference type="ARBA" id="ARBA00022643"/>
    </source>
</evidence>
<dbReference type="EC" id="1.3.5.2" evidence="5"/>
<evidence type="ECO:0000256" key="2">
    <source>
        <dbReference type="ARBA" id="ARBA00004434"/>
    </source>
</evidence>
<dbReference type="Gene3D" id="3.20.20.70">
    <property type="entry name" value="Aldolase class I"/>
    <property type="match status" value="1"/>
</dbReference>
<dbReference type="FunFam" id="3.20.20.70:FF:000066">
    <property type="entry name" value="Dihydroorotate dehydrogenase (quinone), mitochondrial"/>
    <property type="match status" value="1"/>
</dbReference>
<evidence type="ECO:0000313" key="20">
    <source>
        <dbReference type="Ensembl" id="ENSUAMP00000026319.1"/>
    </source>
</evidence>
<dbReference type="PROSITE" id="PS00911">
    <property type="entry name" value="DHODEHASE_1"/>
    <property type="match status" value="1"/>
</dbReference>
<dbReference type="GeneTree" id="ENSGT00500000044924"/>
<gene>
    <name evidence="20" type="primary">DHODH</name>
</gene>
<keyword evidence="14" id="KW-0496">Mitochondrion</keyword>
<dbReference type="InterPro" id="IPR013785">
    <property type="entry name" value="Aldolase_TIM"/>
</dbReference>
<comment type="cofactor">
    <cofactor evidence="1">
        <name>FMN</name>
        <dbReference type="ChEBI" id="CHEBI:58210"/>
    </cofactor>
</comment>
<keyword evidence="9" id="KW-0812">Transmembrane</keyword>
<evidence type="ECO:0000256" key="9">
    <source>
        <dbReference type="ARBA" id="ARBA00022692"/>
    </source>
</evidence>
<evidence type="ECO:0000256" key="14">
    <source>
        <dbReference type="ARBA" id="ARBA00023128"/>
    </source>
</evidence>
<comment type="subcellular location">
    <subcellularLocation>
        <location evidence="2">Mitochondrion inner membrane</location>
        <topology evidence="2">Single-pass membrane protein</topology>
    </subcellularLocation>
</comment>
<dbReference type="GO" id="GO:0005654">
    <property type="term" value="C:nucleoplasm"/>
    <property type="evidence" value="ECO:0007669"/>
    <property type="project" value="Ensembl"/>
</dbReference>
<dbReference type="CDD" id="cd04738">
    <property type="entry name" value="DHOD_2_like"/>
    <property type="match status" value="1"/>
</dbReference>
<dbReference type="InterPro" id="IPR050074">
    <property type="entry name" value="DHO_dehydrogenase"/>
</dbReference>
<comment type="function">
    <text evidence="16">Catalyzes the conversion of dihydroorotate to orotate with quinone as electron acceptor. Required for UMP biosynthesis via de novo pathway.</text>
</comment>
<dbReference type="NCBIfam" id="NF003652">
    <property type="entry name" value="PRK05286.2-5"/>
    <property type="match status" value="1"/>
</dbReference>
<reference evidence="20" key="3">
    <citation type="submission" date="2025-09" db="UniProtKB">
        <authorList>
            <consortium name="Ensembl"/>
        </authorList>
    </citation>
    <scope>IDENTIFICATION</scope>
</reference>
<feature type="domain" description="Dihydroorotate dehydrogenase catalytic" evidence="19">
    <location>
        <begin position="77"/>
        <end position="325"/>
    </location>
</feature>
<evidence type="ECO:0000256" key="18">
    <source>
        <dbReference type="SAM" id="MobiDB-lite"/>
    </source>
</evidence>
<evidence type="ECO:0000256" key="15">
    <source>
        <dbReference type="ARBA" id="ARBA00023136"/>
    </source>
</evidence>
<evidence type="ECO:0000256" key="16">
    <source>
        <dbReference type="ARBA" id="ARBA00033714"/>
    </source>
</evidence>
<sequence>MAWRQLKKRAQDAVVILGGGGLLFTSYLTAMGDEHFYAEHLMPAMQRLLDPESAHRLAIRVTSLGLLPRATFQDSDMLEVRVLGHKFRNPVGIAAGFDKHGEAVDGLYKMGFGFVEIGSVTPKPQEGNPRPRVFRLPEDQAVINRYGFNSHGLSVVEHRLRARQEKQARLTEEGLPLGINLGKNKTSVDAAADYAEGVRVLGPLADYLVVNVSSPNTAGLRSLQGKAELRHLLTKVLQERDALQGARKPAVLVKIAPDLTAQDKEDIASVVRELGIDGLIITNTTVSRPASLQGALRSEIGGLSGKPLRDLSTQTIREMYALTKGKNSVPVSSDLRAARRALVFDRIRGSLNCIPQGPEGGRQTEVLALPALPHTVACASVQAESPSSGSAASAVGRTRWRRSGRGPPWCSCTRLSPTADRPWWAGSSGSWRPF</sequence>
<reference evidence="20" key="2">
    <citation type="submission" date="2025-08" db="UniProtKB">
        <authorList>
            <consortium name="Ensembl"/>
        </authorList>
    </citation>
    <scope>IDENTIFICATION</scope>
</reference>
<evidence type="ECO:0000256" key="13">
    <source>
        <dbReference type="ARBA" id="ARBA00023002"/>
    </source>
</evidence>
<evidence type="ECO:0000256" key="11">
    <source>
        <dbReference type="ARBA" id="ARBA00022946"/>
    </source>
</evidence>
<dbReference type="Ensembl" id="ENSUAMT00000029364.1">
    <property type="protein sequence ID" value="ENSUAMP00000026319.1"/>
    <property type="gene ID" value="ENSUAMG00000020406.1"/>
</dbReference>
<dbReference type="PANTHER" id="PTHR48109">
    <property type="entry name" value="DIHYDROOROTATE DEHYDROGENASE (QUINONE), MITOCHONDRIAL-RELATED"/>
    <property type="match status" value="1"/>
</dbReference>
<evidence type="ECO:0000256" key="6">
    <source>
        <dbReference type="ARBA" id="ARBA00017599"/>
    </source>
</evidence>
<evidence type="ECO:0000256" key="3">
    <source>
        <dbReference type="ARBA" id="ARBA00005161"/>
    </source>
</evidence>
<evidence type="ECO:0000259" key="19">
    <source>
        <dbReference type="Pfam" id="PF01180"/>
    </source>
</evidence>